<dbReference type="InterPro" id="IPR001296">
    <property type="entry name" value="Glyco_trans_1"/>
</dbReference>
<gene>
    <name evidence="3" type="ORF">MSVAZ_2832</name>
</gene>
<dbReference type="HOGENOM" id="CLU_009583_28_3_2"/>
<dbReference type="GeneID" id="24811347"/>
<dbReference type="InterPro" id="IPR028098">
    <property type="entry name" value="Glyco_trans_4-like_N"/>
</dbReference>
<dbReference type="STRING" id="1434123.MSVAZ_2832"/>
<reference evidence="3 4" key="1">
    <citation type="submission" date="2014-07" db="EMBL/GenBank/DDBJ databases">
        <title>Methanogenic archaea and the global carbon cycle.</title>
        <authorList>
            <person name="Henriksen J.R."/>
            <person name="Luke J."/>
            <person name="Reinhart S."/>
            <person name="Benedict M.N."/>
            <person name="Youngblut N.D."/>
            <person name="Metcalf M.E."/>
            <person name="Whitaker R.J."/>
            <person name="Metcalf W.W."/>
        </authorList>
    </citation>
    <scope>NUCLEOTIDE SEQUENCE [LARGE SCALE GENOMIC DNA]</scope>
    <source>
        <strain evidence="3 4">Z-761</strain>
    </source>
</reference>
<dbReference type="PATRIC" id="fig|1434123.4.peg.3477"/>
<dbReference type="PANTHER" id="PTHR45947">
    <property type="entry name" value="SULFOQUINOVOSYL TRANSFERASE SQD2"/>
    <property type="match status" value="1"/>
</dbReference>
<feature type="domain" description="Glycosyl transferase family 1" evidence="1">
    <location>
        <begin position="254"/>
        <end position="419"/>
    </location>
</feature>
<dbReference type="Pfam" id="PF13439">
    <property type="entry name" value="Glyco_transf_4"/>
    <property type="match status" value="1"/>
</dbReference>
<dbReference type="GO" id="GO:0016757">
    <property type="term" value="F:glycosyltransferase activity"/>
    <property type="evidence" value="ECO:0007669"/>
    <property type="project" value="InterPro"/>
</dbReference>
<evidence type="ECO:0008006" key="5">
    <source>
        <dbReference type="Google" id="ProtNLM"/>
    </source>
</evidence>
<name>A0A0E3LHY9_9EURY</name>
<evidence type="ECO:0000313" key="4">
    <source>
        <dbReference type="Proteomes" id="UP000033096"/>
    </source>
</evidence>
<protein>
    <recommendedName>
        <fullName evidence="5">Glycosyltransferase</fullName>
    </recommendedName>
</protein>
<dbReference type="KEGG" id="mvc:MSVAZ_2832"/>
<sequence length="448" mass="50944">MNKLSILQINTFDIAGGAEKVAWDLFQAYKDLEYQSTLVVGTKRSNDPSVFCIPNDEYRSLTAKIFISIGNCLDPFVKKIPLGKKFNKNLKTIGETKRIINKINGIEDFNYPGTSHVLEITTRKPNIVHCHNLHGGYFDLRMLPSLSHHVPVVMTLHDAWLLSGNCAHSFNCDRWKIGCGNCPDITIYPGIRKDATAYNWIRKKEIFERSRLYITTPSQWLMEKVNKSILKSAIIKSKVINNGVDLWIFHPYNQSKARQELGLPKEDKILLFAANGIRKNPWKDYNTLKRAISEVSKIYTHKKILFLALGETAPPEKIGHTKVQFIPYQKDPVKIARYYQAADMYIHASLADTFPNTILESLACGTPVIATKVGGIPEQIEDGITGFLVPAGDGDLMAARINDLLQNDYLRKKFGQKASEVAYNKFNLGIQVEKYLDWYKYVIEINKR</sequence>
<feature type="domain" description="Glycosyltransferase subfamily 4-like N-terminal" evidence="2">
    <location>
        <begin position="16"/>
        <end position="246"/>
    </location>
</feature>
<dbReference type="InterPro" id="IPR050194">
    <property type="entry name" value="Glycosyltransferase_grp1"/>
</dbReference>
<dbReference type="AlphaFoldDB" id="A0A0E3LHY9"/>
<dbReference type="RefSeq" id="WP_048122264.1">
    <property type="nucleotide sequence ID" value="NZ_CP009520.1"/>
</dbReference>
<dbReference type="EMBL" id="CP009520">
    <property type="protein sequence ID" value="AKB45101.1"/>
    <property type="molecule type" value="Genomic_DNA"/>
</dbReference>
<evidence type="ECO:0000259" key="2">
    <source>
        <dbReference type="Pfam" id="PF13439"/>
    </source>
</evidence>
<organism evidence="3 4">
    <name type="scientific">Methanosarcina vacuolata Z-761</name>
    <dbReference type="NCBI Taxonomy" id="1434123"/>
    <lineage>
        <taxon>Archaea</taxon>
        <taxon>Methanobacteriati</taxon>
        <taxon>Methanobacteriota</taxon>
        <taxon>Stenosarchaea group</taxon>
        <taxon>Methanomicrobia</taxon>
        <taxon>Methanosarcinales</taxon>
        <taxon>Methanosarcinaceae</taxon>
        <taxon>Methanosarcina</taxon>
    </lineage>
</organism>
<dbReference type="Proteomes" id="UP000033096">
    <property type="component" value="Chromosome"/>
</dbReference>
<dbReference type="Gene3D" id="3.40.50.2000">
    <property type="entry name" value="Glycogen Phosphorylase B"/>
    <property type="match status" value="2"/>
</dbReference>
<proteinExistence type="predicted"/>
<dbReference type="Pfam" id="PF00534">
    <property type="entry name" value="Glycos_transf_1"/>
    <property type="match status" value="1"/>
</dbReference>
<accession>A0A0E3LHY9</accession>
<dbReference type="PANTHER" id="PTHR45947:SF3">
    <property type="entry name" value="SULFOQUINOVOSYL TRANSFERASE SQD2"/>
    <property type="match status" value="1"/>
</dbReference>
<evidence type="ECO:0000259" key="1">
    <source>
        <dbReference type="Pfam" id="PF00534"/>
    </source>
</evidence>
<dbReference type="SUPFAM" id="SSF53756">
    <property type="entry name" value="UDP-Glycosyltransferase/glycogen phosphorylase"/>
    <property type="match status" value="1"/>
</dbReference>
<keyword evidence="4" id="KW-1185">Reference proteome</keyword>
<evidence type="ECO:0000313" key="3">
    <source>
        <dbReference type="EMBL" id="AKB45101.1"/>
    </source>
</evidence>